<evidence type="ECO:0000313" key="1">
    <source>
        <dbReference type="EMBL" id="JAH52128.1"/>
    </source>
</evidence>
<dbReference type="EMBL" id="GBXM01056449">
    <property type="protein sequence ID" value="JAH52128.1"/>
    <property type="molecule type" value="Transcribed_RNA"/>
</dbReference>
<reference evidence="1" key="2">
    <citation type="journal article" date="2015" name="Fish Shellfish Immunol.">
        <title>Early steps in the European eel (Anguilla anguilla)-Vibrio vulnificus interaction in the gills: Role of the RtxA13 toxin.</title>
        <authorList>
            <person name="Callol A."/>
            <person name="Pajuelo D."/>
            <person name="Ebbesson L."/>
            <person name="Teles M."/>
            <person name="MacKenzie S."/>
            <person name="Amaro C."/>
        </authorList>
    </citation>
    <scope>NUCLEOTIDE SEQUENCE</scope>
</reference>
<dbReference type="AlphaFoldDB" id="A0A0E9THB8"/>
<sequence length="42" mass="4544">MGRSCSVYNTSQLWPYLCVGPVLPPGGQHLISLPGTTQFKIP</sequence>
<name>A0A0E9THB8_ANGAN</name>
<organism evidence="1">
    <name type="scientific">Anguilla anguilla</name>
    <name type="common">European freshwater eel</name>
    <name type="synonym">Muraena anguilla</name>
    <dbReference type="NCBI Taxonomy" id="7936"/>
    <lineage>
        <taxon>Eukaryota</taxon>
        <taxon>Metazoa</taxon>
        <taxon>Chordata</taxon>
        <taxon>Craniata</taxon>
        <taxon>Vertebrata</taxon>
        <taxon>Euteleostomi</taxon>
        <taxon>Actinopterygii</taxon>
        <taxon>Neopterygii</taxon>
        <taxon>Teleostei</taxon>
        <taxon>Anguilliformes</taxon>
        <taxon>Anguillidae</taxon>
        <taxon>Anguilla</taxon>
    </lineage>
</organism>
<proteinExistence type="predicted"/>
<accession>A0A0E9THB8</accession>
<protein>
    <submittedName>
        <fullName evidence="1">Uncharacterized protein</fullName>
    </submittedName>
</protein>
<reference evidence="1" key="1">
    <citation type="submission" date="2014-11" db="EMBL/GenBank/DDBJ databases">
        <authorList>
            <person name="Amaro Gonzalez C."/>
        </authorList>
    </citation>
    <scope>NUCLEOTIDE SEQUENCE</scope>
</reference>